<comment type="caution">
    <text evidence="2">The sequence shown here is derived from an EMBL/GenBank/DDBJ whole genome shotgun (WGS) entry which is preliminary data.</text>
</comment>
<reference evidence="2 3" key="1">
    <citation type="submission" date="2017-07" db="EMBL/GenBank/DDBJ databases">
        <title>Amycolatopsis thailandensis Genome sequencing and assembly.</title>
        <authorList>
            <person name="Kaur N."/>
            <person name="Mayilraj S."/>
        </authorList>
    </citation>
    <scope>NUCLEOTIDE SEQUENCE [LARGE SCALE GENOMIC DNA]</scope>
    <source>
        <strain evidence="2 3">JCM 16380</strain>
    </source>
</reference>
<dbReference type="AlphaFoldDB" id="A0A229SBI7"/>
<keyword evidence="1" id="KW-0472">Membrane</keyword>
<feature type="transmembrane region" description="Helical" evidence="1">
    <location>
        <begin position="222"/>
        <end position="241"/>
    </location>
</feature>
<feature type="transmembrane region" description="Helical" evidence="1">
    <location>
        <begin position="12"/>
        <end position="39"/>
    </location>
</feature>
<gene>
    <name evidence="2" type="ORF">CFP71_14635</name>
</gene>
<organism evidence="2 3">
    <name type="scientific">Amycolatopsis thailandensis</name>
    <dbReference type="NCBI Taxonomy" id="589330"/>
    <lineage>
        <taxon>Bacteria</taxon>
        <taxon>Bacillati</taxon>
        <taxon>Actinomycetota</taxon>
        <taxon>Actinomycetes</taxon>
        <taxon>Pseudonocardiales</taxon>
        <taxon>Pseudonocardiaceae</taxon>
        <taxon>Amycolatopsis</taxon>
    </lineage>
</organism>
<dbReference type="Proteomes" id="UP000215223">
    <property type="component" value="Unassembled WGS sequence"/>
</dbReference>
<evidence type="ECO:0000313" key="3">
    <source>
        <dbReference type="Proteomes" id="UP000215223"/>
    </source>
</evidence>
<evidence type="ECO:0000256" key="1">
    <source>
        <dbReference type="SAM" id="Phobius"/>
    </source>
</evidence>
<keyword evidence="1" id="KW-0812">Transmembrane</keyword>
<proteinExistence type="predicted"/>
<feature type="transmembrane region" description="Helical" evidence="1">
    <location>
        <begin position="187"/>
        <end position="210"/>
    </location>
</feature>
<name>A0A229SBI7_9PSEU</name>
<dbReference type="EMBL" id="NMQT01000051">
    <property type="protein sequence ID" value="OXM56069.1"/>
    <property type="molecule type" value="Genomic_DNA"/>
</dbReference>
<keyword evidence="1" id="KW-1133">Transmembrane helix</keyword>
<keyword evidence="3" id="KW-1185">Reference proteome</keyword>
<protein>
    <submittedName>
        <fullName evidence="2">Uncharacterized protein</fullName>
    </submittedName>
</protein>
<sequence>MFVMSPAPDDPWYASSTFWAIAGVAVAIVFGIGAIVAAYRSQNPRRRLYVYVANTTPLMHAKGRDLAIEVRIAGRAVEDPYLLTVRVVVRGRRDIRKDDFDGPIKLRFGSRIVGLLERTSTTVVPATPAPEVTHQPDTDLLEIAPALLRRDHELTYTLLLEGGQPALDPEVPIVADIRETEPGMQQLWGPLSPFVCMAFFALSFASGITYFDMDGSGVSRNIMLSAAVVGLVGTVVTFVAMPKQRYSK</sequence>
<accession>A0A229SBI7</accession>
<evidence type="ECO:0000313" key="2">
    <source>
        <dbReference type="EMBL" id="OXM56069.1"/>
    </source>
</evidence>